<keyword evidence="8" id="KW-1185">Reference proteome</keyword>
<accession>Q2LSN2</accession>
<organism evidence="7 8">
    <name type="scientific">Syntrophus aciditrophicus (strain SB)</name>
    <dbReference type="NCBI Taxonomy" id="56780"/>
    <lineage>
        <taxon>Bacteria</taxon>
        <taxon>Pseudomonadati</taxon>
        <taxon>Thermodesulfobacteriota</taxon>
        <taxon>Syntrophia</taxon>
        <taxon>Syntrophales</taxon>
        <taxon>Syntrophaceae</taxon>
        <taxon>Syntrophus</taxon>
    </lineage>
</organism>
<dbReference type="HAMAP" id="MF_00839">
    <property type="entry name" value="HPF"/>
    <property type="match status" value="1"/>
</dbReference>
<comment type="function">
    <text evidence="4">Required for dimerization of active 70S ribosomes into 100S ribosomes in stationary phase; 100S ribosomes are translationally inactive and sometimes present during exponential growth.</text>
</comment>
<feature type="coiled-coil region" evidence="5">
    <location>
        <begin position="101"/>
        <end position="135"/>
    </location>
</feature>
<evidence type="ECO:0000313" key="8">
    <source>
        <dbReference type="Proteomes" id="UP000001933"/>
    </source>
</evidence>
<dbReference type="KEGG" id="sat:SYN_00944"/>
<dbReference type="InterPro" id="IPR050574">
    <property type="entry name" value="HPF/YfiA_ribosome-assoc"/>
</dbReference>
<dbReference type="Proteomes" id="UP000001933">
    <property type="component" value="Chromosome"/>
</dbReference>
<feature type="domain" description="Sigma 54 modulation/S30EA ribosomal protein C-terminal" evidence="6">
    <location>
        <begin position="151"/>
        <end position="202"/>
    </location>
</feature>
<dbReference type="AlphaFoldDB" id="Q2LSN2"/>
<comment type="subcellular location">
    <subcellularLocation>
        <location evidence="4">Cytoplasm</location>
    </subcellularLocation>
</comment>
<dbReference type="Gene3D" id="3.30.505.50">
    <property type="entry name" value="Sigma 54 modulation/S30EA ribosomal protein, C-terminal domain"/>
    <property type="match status" value="1"/>
</dbReference>
<dbReference type="STRING" id="56780.SYN_00944"/>
<comment type="subunit">
    <text evidence="4">Interacts with 100S ribosomes.</text>
</comment>
<dbReference type="Pfam" id="PF02482">
    <property type="entry name" value="Ribosomal_S30AE"/>
    <property type="match status" value="1"/>
</dbReference>
<gene>
    <name evidence="4" type="primary">hpf</name>
    <name evidence="7" type="ORF">SYN_00944</name>
</gene>
<dbReference type="GO" id="GO:0043024">
    <property type="term" value="F:ribosomal small subunit binding"/>
    <property type="evidence" value="ECO:0007669"/>
    <property type="project" value="TreeGrafter"/>
</dbReference>
<dbReference type="NCBIfam" id="TIGR00741">
    <property type="entry name" value="yfiA"/>
    <property type="match status" value="1"/>
</dbReference>
<evidence type="ECO:0000256" key="1">
    <source>
        <dbReference type="ARBA" id="ARBA00022845"/>
    </source>
</evidence>
<protein>
    <recommendedName>
        <fullName evidence="3 4">Ribosome hibernation promoting factor</fullName>
        <shortName evidence="4">HPF</shortName>
    </recommendedName>
</protein>
<comment type="subunit">
    <text evidence="2">Associates exclusively with 100S ribosomes, which are dimers of 70S ribosomes.</text>
</comment>
<dbReference type="InterPro" id="IPR032528">
    <property type="entry name" value="Ribosom_S30AE_C"/>
</dbReference>
<dbReference type="InterPro" id="IPR034694">
    <property type="entry name" value="HPF_long/plastid"/>
</dbReference>
<dbReference type="SUPFAM" id="SSF69754">
    <property type="entry name" value="Ribosome binding protein Y (YfiA homologue)"/>
    <property type="match status" value="1"/>
</dbReference>
<keyword evidence="5" id="KW-0175">Coiled coil</keyword>
<dbReference type="GO" id="GO:0022627">
    <property type="term" value="C:cytosolic small ribosomal subunit"/>
    <property type="evidence" value="ECO:0007669"/>
    <property type="project" value="TreeGrafter"/>
</dbReference>
<dbReference type="InterPro" id="IPR003489">
    <property type="entry name" value="RHF/RaiA"/>
</dbReference>
<evidence type="ECO:0000256" key="5">
    <source>
        <dbReference type="SAM" id="Coils"/>
    </source>
</evidence>
<dbReference type="InParanoid" id="Q2LSN2"/>
<dbReference type="GO" id="GO:0045900">
    <property type="term" value="P:negative regulation of translational elongation"/>
    <property type="evidence" value="ECO:0007669"/>
    <property type="project" value="TreeGrafter"/>
</dbReference>
<dbReference type="Gene3D" id="3.30.160.100">
    <property type="entry name" value="Ribosome hibernation promotion factor-like"/>
    <property type="match status" value="1"/>
</dbReference>
<dbReference type="PANTHER" id="PTHR33231">
    <property type="entry name" value="30S RIBOSOMAL PROTEIN"/>
    <property type="match status" value="1"/>
</dbReference>
<name>Q2LSN2_SYNAS</name>
<dbReference type="Pfam" id="PF16321">
    <property type="entry name" value="Ribosom_S30AE_C"/>
    <property type="match status" value="1"/>
</dbReference>
<dbReference type="eggNOG" id="COG1544">
    <property type="taxonomic scope" value="Bacteria"/>
</dbReference>
<proteinExistence type="inferred from homology"/>
<evidence type="ECO:0000313" key="7">
    <source>
        <dbReference type="EMBL" id="ABC77093.1"/>
    </source>
</evidence>
<evidence type="ECO:0000256" key="3">
    <source>
        <dbReference type="ARBA" id="ARBA00041148"/>
    </source>
</evidence>
<dbReference type="CDD" id="cd00552">
    <property type="entry name" value="RaiA"/>
    <property type="match status" value="1"/>
</dbReference>
<dbReference type="InterPro" id="IPR038416">
    <property type="entry name" value="Ribosom_S30AE_C_sf"/>
</dbReference>
<sequence>MMFPFRVKPFGRIIMLRPYHVKWIQGGAKMMKISVTFRNTEEEGWQTQYVEDRVKRLNKYIDAPADVHVVLTVEKFRNVAEISVMTNGLNLIGKEESKDMHLAIDNAVEKIERQLKKHKEKIRGYKNNTMKEEETIEAEAFPGELEDVAGAKIVETRKIILKPMSLDDAVLEMDSTKNRFVVYRNAISENVNVIYRRDDGGYLLIETNG</sequence>
<evidence type="ECO:0000256" key="2">
    <source>
        <dbReference type="ARBA" id="ARBA00038695"/>
    </source>
</evidence>
<dbReference type="EMBL" id="CP000252">
    <property type="protein sequence ID" value="ABC77093.1"/>
    <property type="molecule type" value="Genomic_DNA"/>
</dbReference>
<dbReference type="PANTHER" id="PTHR33231:SF1">
    <property type="entry name" value="30S RIBOSOMAL PROTEIN"/>
    <property type="match status" value="1"/>
</dbReference>
<comment type="similarity">
    <text evidence="4">Belongs to the HPF/YfiA ribosome-associated protein family. Long HPF subfamily.</text>
</comment>
<reference evidence="7 8" key="1">
    <citation type="journal article" date="2007" name="Proc. Natl. Acad. Sci. U.S.A.">
        <title>The genome of Syntrophus aciditrophicus: life at the thermodynamic limit of microbial growth.</title>
        <authorList>
            <person name="McInerney M.J."/>
            <person name="Rohlin L."/>
            <person name="Mouttaki H."/>
            <person name="Kim U."/>
            <person name="Krupp R.S."/>
            <person name="Rios-Hernandez L."/>
            <person name="Sieber J."/>
            <person name="Struchtemeyer C.G."/>
            <person name="Bhattacharyya A."/>
            <person name="Campbell J.W."/>
            <person name="Gunsalus R.P."/>
        </authorList>
    </citation>
    <scope>NUCLEOTIDE SEQUENCE [LARGE SCALE GENOMIC DNA]</scope>
    <source>
        <strain evidence="7 8">SB</strain>
    </source>
</reference>
<keyword evidence="4" id="KW-0963">Cytoplasm</keyword>
<dbReference type="InterPro" id="IPR036567">
    <property type="entry name" value="RHF-like"/>
</dbReference>
<keyword evidence="1 4" id="KW-0810">Translation regulation</keyword>
<dbReference type="HOGENOM" id="CLU_071472_0_3_7"/>
<evidence type="ECO:0000259" key="6">
    <source>
        <dbReference type="Pfam" id="PF16321"/>
    </source>
</evidence>
<evidence type="ECO:0000256" key="4">
    <source>
        <dbReference type="HAMAP-Rule" id="MF_00839"/>
    </source>
</evidence>